<protein>
    <submittedName>
        <fullName evidence="4">Cell wall hydrolase</fullName>
    </submittedName>
</protein>
<keyword evidence="4" id="KW-0378">Hydrolase</keyword>
<name>A0ABT0RS12_9SPHN</name>
<evidence type="ECO:0000256" key="1">
    <source>
        <dbReference type="SAM" id="MobiDB-lite"/>
    </source>
</evidence>
<reference evidence="4 5" key="1">
    <citation type="submission" date="2022-05" db="EMBL/GenBank/DDBJ databases">
        <authorList>
            <person name="Jo J.-H."/>
            <person name="Im W.-T."/>
        </authorList>
    </citation>
    <scope>NUCLEOTIDE SEQUENCE [LARGE SCALE GENOMIC DNA]</scope>
    <source>
        <strain evidence="4 5">NSE70-1</strain>
    </source>
</reference>
<dbReference type="EMBL" id="JAMGBA010000001">
    <property type="protein sequence ID" value="MCL6697805.1"/>
    <property type="molecule type" value="Genomic_DNA"/>
</dbReference>
<proteinExistence type="predicted"/>
<dbReference type="RefSeq" id="WP_249903157.1">
    <property type="nucleotide sequence ID" value="NZ_JAMGBA010000001.1"/>
</dbReference>
<evidence type="ECO:0000313" key="4">
    <source>
        <dbReference type="EMBL" id="MCL6697805.1"/>
    </source>
</evidence>
<feature type="transmembrane region" description="Helical" evidence="2">
    <location>
        <begin position="21"/>
        <end position="43"/>
    </location>
</feature>
<keyword evidence="2" id="KW-0472">Membrane</keyword>
<comment type="caution">
    <text evidence="4">The sequence shown here is derived from an EMBL/GenBank/DDBJ whole genome shotgun (WGS) entry which is preliminary data.</text>
</comment>
<keyword evidence="2" id="KW-0812">Transmembrane</keyword>
<dbReference type="Proteomes" id="UP001203410">
    <property type="component" value="Unassembled WGS sequence"/>
</dbReference>
<organism evidence="4 5">
    <name type="scientific">Sphingomonas caseinilyticus</name>
    <dbReference type="NCBI Taxonomy" id="2908205"/>
    <lineage>
        <taxon>Bacteria</taxon>
        <taxon>Pseudomonadati</taxon>
        <taxon>Pseudomonadota</taxon>
        <taxon>Alphaproteobacteria</taxon>
        <taxon>Sphingomonadales</taxon>
        <taxon>Sphingomonadaceae</taxon>
        <taxon>Sphingomonas</taxon>
    </lineage>
</organism>
<feature type="region of interest" description="Disordered" evidence="1">
    <location>
        <begin position="327"/>
        <end position="356"/>
    </location>
</feature>
<dbReference type="GO" id="GO:0016787">
    <property type="term" value="F:hydrolase activity"/>
    <property type="evidence" value="ECO:0007669"/>
    <property type="project" value="UniProtKB-KW"/>
</dbReference>
<evidence type="ECO:0000256" key="2">
    <source>
        <dbReference type="SAM" id="Phobius"/>
    </source>
</evidence>
<keyword evidence="5" id="KW-1185">Reference proteome</keyword>
<dbReference type="InterPro" id="IPR011105">
    <property type="entry name" value="Cell_wall_hydrolase_SleB"/>
</dbReference>
<dbReference type="InterPro" id="IPR042047">
    <property type="entry name" value="SleB_dom1"/>
</dbReference>
<accession>A0ABT0RS12</accession>
<dbReference type="Pfam" id="PF07486">
    <property type="entry name" value="Hydrolase_2"/>
    <property type="match status" value="1"/>
</dbReference>
<dbReference type="Gene3D" id="1.10.10.2520">
    <property type="entry name" value="Cell wall hydrolase SleB, domain 1"/>
    <property type="match status" value="1"/>
</dbReference>
<gene>
    <name evidence="4" type="ORF">LZ496_03265</name>
</gene>
<evidence type="ECO:0000313" key="5">
    <source>
        <dbReference type="Proteomes" id="UP001203410"/>
    </source>
</evidence>
<keyword evidence="2" id="KW-1133">Transmembrane helix</keyword>
<feature type="domain" description="Cell wall hydrolase SleB" evidence="3">
    <location>
        <begin position="122"/>
        <end position="230"/>
    </location>
</feature>
<evidence type="ECO:0000259" key="3">
    <source>
        <dbReference type="Pfam" id="PF07486"/>
    </source>
</evidence>
<sequence>MQHVTTFQPLRPWRTHPRESVAAAILGAIGLVVAGTGDAMPLLPEFAKQAEPVAVAAPPELLPSQIRDLAPETALQVNAGIPVAGGPNPAASPFLFGKASAETRARALECLTSAIYYEAAQEPTDGQRAVAQVVLNRVRHPAFPNSVCGVVYEGSTRNTGCQFTFTCDGSMAYAPMPALWNRARKLAEEALNGRVHAPVGYATHYHANYVVPYWASSLVKTDVEGAHIFYRWSGNWGRPASFADRWSGIEGNPAALRMAALSAPRVKAAPVATAEATVEKLEDAGAKVIHGKDGRVRLLFTPEAREVVEKVKVTPYVERVAASQNLRNALDGGSSDEPAFGAAKEEPKPVETASAQ</sequence>